<dbReference type="InterPro" id="IPR003593">
    <property type="entry name" value="AAA+_ATPase"/>
</dbReference>
<name>A0ABS1EXV4_9PROT</name>
<keyword evidence="3" id="KW-0813">Transport</keyword>
<dbReference type="NCBIfam" id="TIGR01727">
    <property type="entry name" value="oligo_HPY"/>
    <property type="match status" value="1"/>
</dbReference>
<comment type="caution">
    <text evidence="9">The sequence shown here is derived from an EMBL/GenBank/DDBJ whole genome shotgun (WGS) entry which is preliminary data.</text>
</comment>
<protein>
    <submittedName>
        <fullName evidence="9">ABC transporter ATP-binding protein</fullName>
    </submittedName>
</protein>
<evidence type="ECO:0000256" key="2">
    <source>
        <dbReference type="ARBA" id="ARBA00005417"/>
    </source>
</evidence>
<dbReference type="CDD" id="cd03257">
    <property type="entry name" value="ABC_NikE_OppD_transporters"/>
    <property type="match status" value="1"/>
</dbReference>
<keyword evidence="6 9" id="KW-0067">ATP-binding</keyword>
<keyword evidence="5" id="KW-0547">Nucleotide-binding</keyword>
<dbReference type="InterPro" id="IPR013563">
    <property type="entry name" value="Oligopep_ABC_C"/>
</dbReference>
<proteinExistence type="inferred from homology"/>
<comment type="similarity">
    <text evidence="2">Belongs to the ABC transporter superfamily.</text>
</comment>
<evidence type="ECO:0000256" key="1">
    <source>
        <dbReference type="ARBA" id="ARBA00004417"/>
    </source>
</evidence>
<feature type="domain" description="ABC transporter" evidence="8">
    <location>
        <begin position="14"/>
        <end position="263"/>
    </location>
</feature>
<evidence type="ECO:0000313" key="10">
    <source>
        <dbReference type="Proteomes" id="UP000652760"/>
    </source>
</evidence>
<organism evidence="9 10">
    <name type="scientific">Azospirillum endophyticum</name>
    <dbReference type="NCBI Taxonomy" id="2800326"/>
    <lineage>
        <taxon>Bacteria</taxon>
        <taxon>Pseudomonadati</taxon>
        <taxon>Pseudomonadota</taxon>
        <taxon>Alphaproteobacteria</taxon>
        <taxon>Rhodospirillales</taxon>
        <taxon>Azospirillaceae</taxon>
        <taxon>Azospirillum</taxon>
    </lineage>
</organism>
<dbReference type="SUPFAM" id="SSF52540">
    <property type="entry name" value="P-loop containing nucleoside triphosphate hydrolases"/>
    <property type="match status" value="1"/>
</dbReference>
<reference evidence="10" key="1">
    <citation type="submission" date="2021-01" db="EMBL/GenBank/DDBJ databases">
        <title>Genome public.</title>
        <authorList>
            <person name="Liu C."/>
            <person name="Sun Q."/>
        </authorList>
    </citation>
    <scope>NUCLEOTIDE SEQUENCE [LARGE SCALE GENOMIC DNA]</scope>
    <source>
        <strain evidence="10">YIM B02556</strain>
    </source>
</reference>
<gene>
    <name evidence="9" type="ORF">JHL17_01095</name>
</gene>
<dbReference type="EMBL" id="JAENHM010000003">
    <property type="protein sequence ID" value="MBK1835995.1"/>
    <property type="molecule type" value="Genomic_DNA"/>
</dbReference>
<dbReference type="InterPro" id="IPR003439">
    <property type="entry name" value="ABC_transporter-like_ATP-bd"/>
</dbReference>
<evidence type="ECO:0000256" key="3">
    <source>
        <dbReference type="ARBA" id="ARBA00022448"/>
    </source>
</evidence>
<dbReference type="PROSITE" id="PS00211">
    <property type="entry name" value="ABC_TRANSPORTER_1"/>
    <property type="match status" value="1"/>
</dbReference>
<dbReference type="Pfam" id="PF00005">
    <property type="entry name" value="ABC_tran"/>
    <property type="match status" value="1"/>
</dbReference>
<dbReference type="Proteomes" id="UP000652760">
    <property type="component" value="Unassembled WGS sequence"/>
</dbReference>
<evidence type="ECO:0000259" key="8">
    <source>
        <dbReference type="PROSITE" id="PS50893"/>
    </source>
</evidence>
<dbReference type="Gene3D" id="3.40.50.300">
    <property type="entry name" value="P-loop containing nucleotide triphosphate hydrolases"/>
    <property type="match status" value="1"/>
</dbReference>
<dbReference type="SMART" id="SM00382">
    <property type="entry name" value="AAA"/>
    <property type="match status" value="1"/>
</dbReference>
<evidence type="ECO:0000256" key="5">
    <source>
        <dbReference type="ARBA" id="ARBA00022741"/>
    </source>
</evidence>
<keyword evidence="4" id="KW-1003">Cell membrane</keyword>
<evidence type="ECO:0000256" key="7">
    <source>
        <dbReference type="ARBA" id="ARBA00023136"/>
    </source>
</evidence>
<dbReference type="PANTHER" id="PTHR43297">
    <property type="entry name" value="OLIGOPEPTIDE TRANSPORT ATP-BINDING PROTEIN APPD"/>
    <property type="match status" value="1"/>
</dbReference>
<dbReference type="InterPro" id="IPR027417">
    <property type="entry name" value="P-loop_NTPase"/>
</dbReference>
<sequence>MTASPQEAEPLIAIRNLSVSFATGAGPANVLRNVSLDLGRGRVVGLVGESGSGKSTLASAIPRLLPRNLSRLEGSIRYGGRDLLALPDRELAALRGTRFAMIFQDPMAALNPVFRVGTQLVDLQRAKRPKDRRRALLARAVAMLARVGIPDAERRLSDYPHQFSGGMRQRIMIAAALLAEPDLLIADEPTTALDPTIEGQIVALIEELRQEYRGTILLIAHSLGLVSQLCDDVVVLYAGTLVESGPAAAVLGDPRHPYTRALLACEIGAGVIRRATLASIPGEVPDATRLPQGCVFAPRCPQAAEPCRAAVPPLRALGGGRSVACALV</sequence>
<dbReference type="PROSITE" id="PS50893">
    <property type="entry name" value="ABC_TRANSPORTER_2"/>
    <property type="match status" value="1"/>
</dbReference>
<dbReference type="Pfam" id="PF08352">
    <property type="entry name" value="oligo_HPY"/>
    <property type="match status" value="1"/>
</dbReference>
<dbReference type="PANTHER" id="PTHR43297:SF2">
    <property type="entry name" value="DIPEPTIDE TRANSPORT ATP-BINDING PROTEIN DPPD"/>
    <property type="match status" value="1"/>
</dbReference>
<dbReference type="RefSeq" id="WP_200190201.1">
    <property type="nucleotide sequence ID" value="NZ_JAENHM010000003.1"/>
</dbReference>
<evidence type="ECO:0000313" key="9">
    <source>
        <dbReference type="EMBL" id="MBK1835995.1"/>
    </source>
</evidence>
<accession>A0ABS1EXV4</accession>
<evidence type="ECO:0000256" key="4">
    <source>
        <dbReference type="ARBA" id="ARBA00022475"/>
    </source>
</evidence>
<evidence type="ECO:0000256" key="6">
    <source>
        <dbReference type="ARBA" id="ARBA00022840"/>
    </source>
</evidence>
<keyword evidence="7" id="KW-0472">Membrane</keyword>
<dbReference type="InterPro" id="IPR050388">
    <property type="entry name" value="ABC_Ni/Peptide_Import"/>
</dbReference>
<keyword evidence="10" id="KW-1185">Reference proteome</keyword>
<dbReference type="InterPro" id="IPR017871">
    <property type="entry name" value="ABC_transporter-like_CS"/>
</dbReference>
<comment type="subcellular location">
    <subcellularLocation>
        <location evidence="1">Cell inner membrane</location>
        <topology evidence="1">Peripheral membrane protein</topology>
    </subcellularLocation>
</comment>
<dbReference type="GO" id="GO:0005524">
    <property type="term" value="F:ATP binding"/>
    <property type="evidence" value="ECO:0007669"/>
    <property type="project" value="UniProtKB-KW"/>
</dbReference>